<organism evidence="1 2">
    <name type="scientific">Riemerella anatipestifer</name>
    <name type="common">Moraxella anatipestifer</name>
    <dbReference type="NCBI Taxonomy" id="34085"/>
    <lineage>
        <taxon>Bacteria</taxon>
        <taxon>Pseudomonadati</taxon>
        <taxon>Bacteroidota</taxon>
        <taxon>Flavobacteriia</taxon>
        <taxon>Flavobacteriales</taxon>
        <taxon>Weeksellaceae</taxon>
        <taxon>Riemerella</taxon>
    </lineage>
</organism>
<gene>
    <name evidence="1" type="ORF">AB406_2281</name>
</gene>
<dbReference type="AlphaFoldDB" id="A0A1S7DVT5"/>
<proteinExistence type="predicted"/>
<evidence type="ECO:0000313" key="2">
    <source>
        <dbReference type="Proteomes" id="UP000189883"/>
    </source>
</evidence>
<reference evidence="1 2" key="1">
    <citation type="submission" date="2015-06" db="EMBL/GenBank/DDBJ databases">
        <title>R. anatipestifer strain HXb2 is the most virulent strain so far, and the genome sequence would help us uncover the pathogenesis.</title>
        <authorList>
            <person name="Hu Q."/>
            <person name="Qi J."/>
            <person name="Bo H."/>
            <person name="Liu G."/>
            <person name="Tao M."/>
            <person name="Ding Y."/>
            <person name="Xue Y."/>
        </authorList>
    </citation>
    <scope>NUCLEOTIDE SEQUENCE [LARGE SCALE GENOMIC DNA]</scope>
    <source>
        <strain evidence="1 2">HXb2</strain>
    </source>
</reference>
<dbReference type="Proteomes" id="UP000189883">
    <property type="component" value="Chromosome"/>
</dbReference>
<sequence>MPNFDIDKMKEVWKEQPEPTYDNRQIEQMLNRKSRNYVKTIFWIGVAEFLVILAFNIYGFCSVRREPALLNIFDKMNIKIGTHLIENYHNIELFIKGASLILTFLFVLLFYYSYQKISVESNLKKFITQIIRFRRIVNTFILTNLVVFLVIMLGYLAEIIYLAYVQNVSFSEPKFLVFLVSYIVAVFLGVGFIWLYYRLIYGIIIKRLNEKLKQLQALS</sequence>
<accession>A0A1S7DVT5</accession>
<dbReference type="RefSeq" id="WP_052911241.1">
    <property type="nucleotide sequence ID" value="NZ_CP011859.1"/>
</dbReference>
<dbReference type="EMBL" id="CP011859">
    <property type="protein sequence ID" value="AQY23214.1"/>
    <property type="molecule type" value="Genomic_DNA"/>
</dbReference>
<protein>
    <submittedName>
        <fullName evidence="1">Uncharacterized protein</fullName>
    </submittedName>
</protein>
<evidence type="ECO:0000313" key="1">
    <source>
        <dbReference type="EMBL" id="AQY23214.1"/>
    </source>
</evidence>
<name>A0A1S7DVT5_RIEAN</name>